<comment type="similarity">
    <text evidence="1">Belongs to the CcmF/CycK/Ccl1/NrfE/CcsA family.</text>
</comment>
<evidence type="ECO:0000313" key="6">
    <source>
        <dbReference type="EMBL" id="GII94530.1"/>
    </source>
</evidence>
<dbReference type="EMBL" id="BOOW01000030">
    <property type="protein sequence ID" value="GII94530.1"/>
    <property type="molecule type" value="Genomic_DNA"/>
</dbReference>
<feature type="transmembrane region" description="Helical" evidence="3">
    <location>
        <begin position="264"/>
        <end position="285"/>
    </location>
</feature>
<comment type="caution">
    <text evidence="6">The sequence shown here is derived from an EMBL/GenBank/DDBJ whole genome shotgun (WGS) entry which is preliminary data.</text>
</comment>
<feature type="transmembrane region" description="Helical" evidence="3">
    <location>
        <begin position="202"/>
        <end position="221"/>
    </location>
</feature>
<evidence type="ECO:0000256" key="1">
    <source>
        <dbReference type="ARBA" id="ARBA00009186"/>
    </source>
</evidence>
<dbReference type="GO" id="GO:0015232">
    <property type="term" value="F:heme transmembrane transporter activity"/>
    <property type="evidence" value="ECO:0007669"/>
    <property type="project" value="InterPro"/>
</dbReference>
<dbReference type="GO" id="GO:0017004">
    <property type="term" value="P:cytochrome complex assembly"/>
    <property type="evidence" value="ECO:0007669"/>
    <property type="project" value="UniProtKB-KW"/>
</dbReference>
<evidence type="ECO:0000259" key="5">
    <source>
        <dbReference type="Pfam" id="PF16327"/>
    </source>
</evidence>
<feature type="transmembrane region" description="Helical" evidence="3">
    <location>
        <begin position="115"/>
        <end position="136"/>
    </location>
</feature>
<evidence type="ECO:0000313" key="7">
    <source>
        <dbReference type="Proteomes" id="UP000606172"/>
    </source>
</evidence>
<dbReference type="PANTHER" id="PTHR43653:SF1">
    <property type="entry name" value="CYTOCHROME C-TYPE BIOGENESIS PROTEIN CCMF"/>
    <property type="match status" value="1"/>
</dbReference>
<reference evidence="6" key="1">
    <citation type="submission" date="2021-01" db="EMBL/GenBank/DDBJ databases">
        <title>Whole genome shotgun sequence of Sinosporangium siamense NBRC 109515.</title>
        <authorList>
            <person name="Komaki H."/>
            <person name="Tamura T."/>
        </authorList>
    </citation>
    <scope>NUCLEOTIDE SEQUENCE</scope>
    <source>
        <strain evidence="6">NBRC 109515</strain>
    </source>
</reference>
<feature type="transmembrane region" description="Helical" evidence="3">
    <location>
        <begin position="76"/>
        <end position="103"/>
    </location>
</feature>
<dbReference type="InterPro" id="IPR003567">
    <property type="entry name" value="Cyt_c_biogenesis"/>
</dbReference>
<dbReference type="InterPro" id="IPR032523">
    <property type="entry name" value="CcmF_C"/>
</dbReference>
<dbReference type="PRINTS" id="PR01410">
    <property type="entry name" value="CCBIOGENESIS"/>
</dbReference>
<gene>
    <name evidence="6" type="ORF">Ssi02_47610</name>
</gene>
<name>A0A919V6X8_9ACTN</name>
<keyword evidence="3" id="KW-0812">Transmembrane</keyword>
<keyword evidence="2" id="KW-0201">Cytochrome c-type biogenesis</keyword>
<feature type="transmembrane region" description="Helical" evidence="3">
    <location>
        <begin position="443"/>
        <end position="469"/>
    </location>
</feature>
<feature type="transmembrane region" description="Helical" evidence="3">
    <location>
        <begin position="388"/>
        <end position="406"/>
    </location>
</feature>
<dbReference type="PANTHER" id="PTHR43653">
    <property type="entry name" value="CYTOCHROME C ASSEMBLY PROTEIN-RELATED"/>
    <property type="match status" value="1"/>
</dbReference>
<feature type="transmembrane region" description="Helical" evidence="3">
    <location>
        <begin position="36"/>
        <end position="56"/>
    </location>
</feature>
<dbReference type="AlphaFoldDB" id="A0A919V6X8"/>
<feature type="transmembrane region" description="Helical" evidence="3">
    <location>
        <begin position="168"/>
        <end position="190"/>
    </location>
</feature>
<dbReference type="InterPro" id="IPR002541">
    <property type="entry name" value="Cyt_c_assembly"/>
</dbReference>
<evidence type="ECO:0000256" key="3">
    <source>
        <dbReference type="SAM" id="Phobius"/>
    </source>
</evidence>
<keyword evidence="3" id="KW-0472">Membrane</keyword>
<proteinExistence type="inferred from homology"/>
<feature type="transmembrane region" description="Helical" evidence="3">
    <location>
        <begin position="481"/>
        <end position="504"/>
    </location>
</feature>
<dbReference type="GO" id="GO:0016020">
    <property type="term" value="C:membrane"/>
    <property type="evidence" value="ECO:0007669"/>
    <property type="project" value="InterPro"/>
</dbReference>
<feature type="transmembrane region" description="Helical" evidence="3">
    <location>
        <begin position="6"/>
        <end position="24"/>
    </location>
</feature>
<keyword evidence="3" id="KW-1133">Transmembrane helix</keyword>
<dbReference type="Pfam" id="PF16327">
    <property type="entry name" value="CcmF_C"/>
    <property type="match status" value="1"/>
</dbReference>
<organism evidence="6 7">
    <name type="scientific">Sinosporangium siamense</name>
    <dbReference type="NCBI Taxonomy" id="1367973"/>
    <lineage>
        <taxon>Bacteria</taxon>
        <taxon>Bacillati</taxon>
        <taxon>Actinomycetota</taxon>
        <taxon>Actinomycetes</taxon>
        <taxon>Streptosporangiales</taxon>
        <taxon>Streptosporangiaceae</taxon>
        <taxon>Sinosporangium</taxon>
    </lineage>
</organism>
<feature type="transmembrane region" description="Helical" evidence="3">
    <location>
        <begin position="343"/>
        <end position="368"/>
    </location>
</feature>
<protein>
    <submittedName>
        <fullName evidence="6">Cytochrome c biogenesis protein CcmF</fullName>
    </submittedName>
</protein>
<feature type="transmembrane region" description="Helical" evidence="3">
    <location>
        <begin position="604"/>
        <end position="623"/>
    </location>
</feature>
<feature type="transmembrane region" description="Helical" evidence="3">
    <location>
        <begin position="241"/>
        <end position="257"/>
    </location>
</feature>
<dbReference type="GO" id="GO:0020037">
    <property type="term" value="F:heme binding"/>
    <property type="evidence" value="ECO:0007669"/>
    <property type="project" value="InterPro"/>
</dbReference>
<evidence type="ECO:0000256" key="2">
    <source>
        <dbReference type="ARBA" id="ARBA00022748"/>
    </source>
</evidence>
<dbReference type="RefSeq" id="WP_204029089.1">
    <property type="nucleotide sequence ID" value="NZ_BOOW01000030.1"/>
</dbReference>
<evidence type="ECO:0000259" key="4">
    <source>
        <dbReference type="Pfam" id="PF01578"/>
    </source>
</evidence>
<accession>A0A919V6X8</accession>
<feature type="transmembrane region" description="Helical" evidence="3">
    <location>
        <begin position="305"/>
        <end position="323"/>
    </location>
</feature>
<dbReference type="Pfam" id="PF01578">
    <property type="entry name" value="Cytochrom_C_asm"/>
    <property type="match status" value="1"/>
</dbReference>
<keyword evidence="7" id="KW-1185">Reference proteome</keyword>
<feature type="domain" description="Cytochrome c assembly protein" evidence="4">
    <location>
        <begin position="83"/>
        <end position="287"/>
    </location>
</feature>
<feature type="transmembrane region" description="Helical" evidence="3">
    <location>
        <begin position="418"/>
        <end position="437"/>
    </location>
</feature>
<feature type="domain" description="Cytochrome c-type biogenesis protein CcmF C-terminal" evidence="5">
    <location>
        <begin position="319"/>
        <end position="623"/>
    </location>
</feature>
<dbReference type="Proteomes" id="UP000606172">
    <property type="component" value="Unassembled WGS sequence"/>
</dbReference>
<sequence length="649" mass="66846">MISALGSSSLATGLVAASVAAPAWTFPGTRRHAARLTAVACGAAVAAFALLEWALLSHDFRVGFVAAHGGRHVPPYYTFTSLWSGMEGSLVLWVLVSAGLALACAAKSGPGAEHGIAMAVVSVVCAVFFALTLFAADPFRPADPVPADGPGPDPLLRGHPLMGVHPPLLYLGTAGLVVPFAYGVAGLVTGRTGKEAARVMRHWTLVAWIPLTAGIALGAAWSYGVLGWGGYWEWDPVENASLMPWLVATALLHSLAARERRGVLGTFSLTLAVTAFLLVLLGVFLTRGGAVASVHSFTGSAAGPVLLGVFTAALIGAGGLVVWRAGRVGADRAVIRGLSRESLLLGGVVLLAALAFTVLLGTLFPLLAELARGERVSVGPPYFDRVTPPFGFTLLVLMAAAPFAAWSRSEPGVLARRLARPAVLGALTVIVLGVTGRHSVPSLLAYGIGAFALGAVATRAAGLIGLHGIRVLARAEPRRRLGGVIAHAGVAVAAVAIAASAGAADAVEARLRVGESMPVHGYVLRLDGVERTRTEDNMGTAARLTVYREGTPVGLLRPGLTFYTRSGAPPVASPDVHMTPLADLYVAVSEIGDSVVLRAAVNPMMAVLWTAAGALVLGGLLCLQVPARRRGPVPAEREPARLPAETAAR</sequence>